<protein>
    <submittedName>
        <fullName evidence="2">Uncharacterized protein</fullName>
    </submittedName>
</protein>
<sequence length="163" mass="16029">MPRRATAIGSADRSSSGSAPGPQAARSPGVCSAKNACPFRARIPSRPTPVFSRASRSCAASQCAIAGADGSSAVPTSAQVNPSSVGGISSSGRNITFPSAVTGANAPSSNSAVSVASGAGSCRSARLSRSSARRVFGGSVMRRSTGSGQRVSVVGGMIMCHAL</sequence>
<organism evidence="2 3">
    <name type="scientific">Kitasatospora griseola</name>
    <name type="common">Streptomyces griseolosporeus</name>
    <dbReference type="NCBI Taxonomy" id="2064"/>
    <lineage>
        <taxon>Bacteria</taxon>
        <taxon>Bacillati</taxon>
        <taxon>Actinomycetota</taxon>
        <taxon>Actinomycetes</taxon>
        <taxon>Kitasatosporales</taxon>
        <taxon>Streptomycetaceae</taxon>
        <taxon>Kitasatospora</taxon>
    </lineage>
</organism>
<proteinExistence type="predicted"/>
<reference evidence="2 3" key="1">
    <citation type="submission" date="2015-02" db="EMBL/GenBank/DDBJ databases">
        <title>Draft genome sequence of Kitasatospora griseola MF730-N6, a bafilomycin, terpentecin and satosporin producer.</title>
        <authorList>
            <person name="Arens J.C."/>
            <person name="Haltli B."/>
            <person name="Kerr R.G."/>
        </authorList>
    </citation>
    <scope>NUCLEOTIDE SEQUENCE [LARGE SCALE GENOMIC DNA]</scope>
    <source>
        <strain evidence="2 3">MF730-N6</strain>
    </source>
</reference>
<evidence type="ECO:0000313" key="3">
    <source>
        <dbReference type="Proteomes" id="UP000032066"/>
    </source>
</evidence>
<evidence type="ECO:0000313" key="2">
    <source>
        <dbReference type="EMBL" id="KIQ65638.1"/>
    </source>
</evidence>
<dbReference type="PATRIC" id="fig|2064.6.peg.3791"/>
<comment type="caution">
    <text evidence="2">The sequence shown here is derived from an EMBL/GenBank/DDBJ whole genome shotgun (WGS) entry which is preliminary data.</text>
</comment>
<keyword evidence="3" id="KW-1185">Reference proteome</keyword>
<dbReference type="EMBL" id="JXZB01000002">
    <property type="protein sequence ID" value="KIQ65638.1"/>
    <property type="molecule type" value="Genomic_DNA"/>
</dbReference>
<dbReference type="Proteomes" id="UP000032066">
    <property type="component" value="Unassembled WGS sequence"/>
</dbReference>
<accession>A0A0D0Q3W7</accession>
<feature type="compositionally biased region" description="Low complexity" evidence="1">
    <location>
        <begin position="13"/>
        <end position="29"/>
    </location>
</feature>
<dbReference type="STRING" id="2064.TR51_17680"/>
<feature type="region of interest" description="Disordered" evidence="1">
    <location>
        <begin position="1"/>
        <end position="30"/>
    </location>
</feature>
<dbReference type="AlphaFoldDB" id="A0A0D0Q3W7"/>
<name>A0A0D0Q3W7_KITGR</name>
<evidence type="ECO:0000256" key="1">
    <source>
        <dbReference type="SAM" id="MobiDB-lite"/>
    </source>
</evidence>
<gene>
    <name evidence="2" type="ORF">TR51_17680</name>
</gene>